<comment type="caution">
    <text evidence="1">The sequence shown here is derived from an EMBL/GenBank/DDBJ whole genome shotgun (WGS) entry which is preliminary data.</text>
</comment>
<proteinExistence type="predicted"/>
<protein>
    <submittedName>
        <fullName evidence="1">Uncharacterized protein</fullName>
    </submittedName>
</protein>
<organism evidence="1 2">
    <name type="scientific">Steinernema carpocapsae</name>
    <name type="common">Entomopathogenic nematode</name>
    <dbReference type="NCBI Taxonomy" id="34508"/>
    <lineage>
        <taxon>Eukaryota</taxon>
        <taxon>Metazoa</taxon>
        <taxon>Ecdysozoa</taxon>
        <taxon>Nematoda</taxon>
        <taxon>Chromadorea</taxon>
        <taxon>Rhabditida</taxon>
        <taxon>Tylenchina</taxon>
        <taxon>Panagrolaimomorpha</taxon>
        <taxon>Strongyloidoidea</taxon>
        <taxon>Steinernematidae</taxon>
        <taxon>Steinernema</taxon>
    </lineage>
</organism>
<sequence length="101" mass="11532">MAMEPTLEVSQGIYQRAAQQKQSTNQDFDFITDKRYCQNLQDRRMIADLVTLGDITVQSLFSKVCLKLIALDQGQQQQAQEKEKYVDDVIGVHLNGRQAIL</sequence>
<accession>A0A4U5M2E5</accession>
<keyword evidence="2" id="KW-1185">Reference proteome</keyword>
<reference evidence="1 2" key="2">
    <citation type="journal article" date="2019" name="G3 (Bethesda)">
        <title>Hybrid Assembly of the Genome of the Entomopathogenic Nematode Steinernema carpocapsae Identifies the X-Chromosome.</title>
        <authorList>
            <person name="Serra L."/>
            <person name="Macchietto M."/>
            <person name="Macias-Munoz A."/>
            <person name="McGill C.J."/>
            <person name="Rodriguez I.M."/>
            <person name="Rodriguez B."/>
            <person name="Murad R."/>
            <person name="Mortazavi A."/>
        </authorList>
    </citation>
    <scope>NUCLEOTIDE SEQUENCE [LARGE SCALE GENOMIC DNA]</scope>
    <source>
        <strain evidence="1 2">ALL</strain>
    </source>
</reference>
<gene>
    <name evidence="1" type="ORF">L596_026743</name>
</gene>
<reference evidence="1 2" key="1">
    <citation type="journal article" date="2015" name="Genome Biol.">
        <title>Comparative genomics of Steinernema reveals deeply conserved gene regulatory networks.</title>
        <authorList>
            <person name="Dillman A.R."/>
            <person name="Macchietto M."/>
            <person name="Porter C.F."/>
            <person name="Rogers A."/>
            <person name="Williams B."/>
            <person name="Antoshechkin I."/>
            <person name="Lee M.M."/>
            <person name="Goodwin Z."/>
            <person name="Lu X."/>
            <person name="Lewis E.E."/>
            <person name="Goodrich-Blair H."/>
            <person name="Stock S.P."/>
            <person name="Adams B.J."/>
            <person name="Sternberg P.W."/>
            <person name="Mortazavi A."/>
        </authorList>
    </citation>
    <scope>NUCLEOTIDE SEQUENCE [LARGE SCALE GENOMIC DNA]</scope>
    <source>
        <strain evidence="1 2">ALL</strain>
    </source>
</reference>
<evidence type="ECO:0000313" key="1">
    <source>
        <dbReference type="EMBL" id="TKR62832.1"/>
    </source>
</evidence>
<name>A0A4U5M2E5_STECR</name>
<dbReference type="AlphaFoldDB" id="A0A4U5M2E5"/>
<dbReference type="EMBL" id="AZBU02000010">
    <property type="protein sequence ID" value="TKR62832.1"/>
    <property type="molecule type" value="Genomic_DNA"/>
</dbReference>
<dbReference type="Proteomes" id="UP000298663">
    <property type="component" value="Unassembled WGS sequence"/>
</dbReference>
<evidence type="ECO:0000313" key="2">
    <source>
        <dbReference type="Proteomes" id="UP000298663"/>
    </source>
</evidence>